<dbReference type="PANTHER" id="PTHR30093">
    <property type="entry name" value="GENERAL SECRETION PATHWAY PROTEIN G"/>
    <property type="match status" value="1"/>
</dbReference>
<gene>
    <name evidence="2" type="ORF">C8D82_101218</name>
</gene>
<dbReference type="RefSeq" id="WP_116882409.1">
    <property type="nucleotide sequence ID" value="NZ_DBFOHU010000368.1"/>
</dbReference>
<dbReference type="Proteomes" id="UP000245959">
    <property type="component" value="Unassembled WGS sequence"/>
</dbReference>
<sequence>MKLPLHTQPGRRSISDFTLIELLVVIAIIAILASMLLPALNKARDKAKATQCLSNLKQCGVAMQLYIRDFEDWTPEATPVQYGSDSSWGRLFEDLAYIPKPKNGRQTILVCPANRGSFEHYSWSYAMRGTHTAPSYSTHFKAVGPTVADSGNAAKNTAPNRVRATPSEFPIIFDALTIVDGGRNIWAASALAKRDDLGLLHNLRAGLLFFDGHAQFDRKKFSGYFFNGRTADAPDVKIDLPQ</sequence>
<organism evidence="2 3">
    <name type="scientific">Victivallis vadensis</name>
    <dbReference type="NCBI Taxonomy" id="172901"/>
    <lineage>
        <taxon>Bacteria</taxon>
        <taxon>Pseudomonadati</taxon>
        <taxon>Lentisphaerota</taxon>
        <taxon>Lentisphaeria</taxon>
        <taxon>Victivallales</taxon>
        <taxon>Victivallaceae</taxon>
        <taxon>Victivallis</taxon>
    </lineage>
</organism>
<dbReference type="InterPro" id="IPR045584">
    <property type="entry name" value="Pilin-like"/>
</dbReference>
<dbReference type="SUPFAM" id="SSF54523">
    <property type="entry name" value="Pili subunits"/>
    <property type="match status" value="1"/>
</dbReference>
<dbReference type="PANTHER" id="PTHR30093:SF2">
    <property type="entry name" value="TYPE II SECRETION SYSTEM PROTEIN H"/>
    <property type="match status" value="1"/>
</dbReference>
<feature type="transmembrane region" description="Helical" evidence="1">
    <location>
        <begin position="20"/>
        <end position="40"/>
    </location>
</feature>
<dbReference type="AlphaFoldDB" id="A0A2U1BBI4"/>
<keyword evidence="1" id="KW-1133">Transmembrane helix</keyword>
<dbReference type="NCBIfam" id="TIGR02532">
    <property type="entry name" value="IV_pilin_GFxxxE"/>
    <property type="match status" value="1"/>
</dbReference>
<proteinExistence type="predicted"/>
<evidence type="ECO:0000313" key="2">
    <source>
        <dbReference type="EMBL" id="PVY46019.1"/>
    </source>
</evidence>
<protein>
    <submittedName>
        <fullName evidence="2">Prepilin-type N-terminal cleavage/methylation domain-containing protein/prepilin-type processing-associated H-X9-DG protein</fullName>
    </submittedName>
</protein>
<keyword evidence="1" id="KW-0472">Membrane</keyword>
<comment type="caution">
    <text evidence="2">The sequence shown here is derived from an EMBL/GenBank/DDBJ whole genome shotgun (WGS) entry which is preliminary data.</text>
</comment>
<dbReference type="EMBL" id="QEKH01000001">
    <property type="protein sequence ID" value="PVY46019.1"/>
    <property type="molecule type" value="Genomic_DNA"/>
</dbReference>
<name>A0A2U1BBI4_9BACT</name>
<accession>A0A2U1BBI4</accession>
<evidence type="ECO:0000256" key="1">
    <source>
        <dbReference type="SAM" id="Phobius"/>
    </source>
</evidence>
<keyword evidence="3" id="KW-1185">Reference proteome</keyword>
<dbReference type="Gene3D" id="3.30.700.10">
    <property type="entry name" value="Glycoprotein, Type 4 Pilin"/>
    <property type="match status" value="1"/>
</dbReference>
<keyword evidence="1" id="KW-0812">Transmembrane</keyword>
<evidence type="ECO:0000313" key="3">
    <source>
        <dbReference type="Proteomes" id="UP000245959"/>
    </source>
</evidence>
<dbReference type="InterPro" id="IPR012902">
    <property type="entry name" value="N_methyl_site"/>
</dbReference>
<dbReference type="GeneID" id="78293746"/>
<reference evidence="2 3" key="1">
    <citation type="submission" date="2018-04" db="EMBL/GenBank/DDBJ databases">
        <title>Genomic Encyclopedia of Type Strains, Phase IV (KMG-IV): sequencing the most valuable type-strain genomes for metagenomic binning, comparative biology and taxonomic classification.</title>
        <authorList>
            <person name="Goeker M."/>
        </authorList>
    </citation>
    <scope>NUCLEOTIDE SEQUENCE [LARGE SCALE GENOMIC DNA]</scope>
    <source>
        <strain evidence="2 3">DSM 14823</strain>
    </source>
</reference>